<organism evidence="2 3">
    <name type="scientific">Exophiala dermatitidis</name>
    <name type="common">Black yeast-like fungus</name>
    <name type="synonym">Wangiella dermatitidis</name>
    <dbReference type="NCBI Taxonomy" id="5970"/>
    <lineage>
        <taxon>Eukaryota</taxon>
        <taxon>Fungi</taxon>
        <taxon>Dikarya</taxon>
        <taxon>Ascomycota</taxon>
        <taxon>Pezizomycotina</taxon>
        <taxon>Eurotiomycetes</taxon>
        <taxon>Chaetothyriomycetidae</taxon>
        <taxon>Chaetothyriales</taxon>
        <taxon>Herpotrichiellaceae</taxon>
        <taxon>Exophiala</taxon>
    </lineage>
</organism>
<evidence type="ECO:0000256" key="1">
    <source>
        <dbReference type="SAM" id="MobiDB-lite"/>
    </source>
</evidence>
<reference evidence="2" key="1">
    <citation type="submission" date="2023-01" db="EMBL/GenBank/DDBJ databases">
        <title>Exophiala dermititidis isolated from Cystic Fibrosis Patient.</title>
        <authorList>
            <person name="Kurbessoian T."/>
            <person name="Crocker A."/>
            <person name="Murante D."/>
            <person name="Hogan D.A."/>
            <person name="Stajich J.E."/>
        </authorList>
    </citation>
    <scope>NUCLEOTIDE SEQUENCE</scope>
    <source>
        <strain evidence="2">Ex8</strain>
    </source>
</reference>
<evidence type="ECO:0000313" key="2">
    <source>
        <dbReference type="EMBL" id="KAJ8996224.1"/>
    </source>
</evidence>
<protein>
    <recommendedName>
        <fullName evidence="4">Histone chaperone domain-containing protein</fullName>
    </recommendedName>
</protein>
<sequence>MSAADEYQPGTEGLEGSTGPDTVDNDYKSRTGQKGQIPVQSDDAPIEDPIDANVANSDEQLVRDDNEAIDKSNIIDERTRGATKEAGTYREPGDEEGLPGPDDGTSAVSGGPI</sequence>
<feature type="region of interest" description="Disordered" evidence="1">
    <location>
        <begin position="1"/>
        <end position="113"/>
    </location>
</feature>
<comment type="caution">
    <text evidence="2">The sequence shown here is derived from an EMBL/GenBank/DDBJ whole genome shotgun (WGS) entry which is preliminary data.</text>
</comment>
<dbReference type="AlphaFoldDB" id="A0AAN6IYS8"/>
<name>A0AAN6IYS8_EXODE</name>
<evidence type="ECO:0008006" key="4">
    <source>
        <dbReference type="Google" id="ProtNLM"/>
    </source>
</evidence>
<evidence type="ECO:0000313" key="3">
    <source>
        <dbReference type="Proteomes" id="UP001161757"/>
    </source>
</evidence>
<feature type="compositionally biased region" description="Basic and acidic residues" evidence="1">
    <location>
        <begin position="60"/>
        <end position="92"/>
    </location>
</feature>
<accession>A0AAN6IYS8</accession>
<dbReference type="Proteomes" id="UP001161757">
    <property type="component" value="Unassembled WGS sequence"/>
</dbReference>
<dbReference type="EMBL" id="JAJGCB010000001">
    <property type="protein sequence ID" value="KAJ8996224.1"/>
    <property type="molecule type" value="Genomic_DNA"/>
</dbReference>
<gene>
    <name evidence="2" type="ORF">HRR80_000955</name>
</gene>
<proteinExistence type="predicted"/>